<proteinExistence type="predicted"/>
<dbReference type="EMBL" id="QGNW01002297">
    <property type="protein sequence ID" value="RVW21352.1"/>
    <property type="molecule type" value="Genomic_DNA"/>
</dbReference>
<sequence>MTKKTNGTFGVGVWKEIMKEKDCVGRIWLLGWGMVPDQIWNDLWCGCIVLSQRFPHLYGMAAHRNGTVEDMWDQNVGQGDWDIRFVRGFNDWELDLVGNLLHTLRGCNPTLEEDAVFWKGGKTESLKSKKPITWWCSRLIGSREEGGISLIGVSCVDVKRNLLITY</sequence>
<dbReference type="Proteomes" id="UP000288805">
    <property type="component" value="Unassembled WGS sequence"/>
</dbReference>
<protein>
    <submittedName>
        <fullName evidence="1">Uncharacterized protein</fullName>
    </submittedName>
</protein>
<dbReference type="AlphaFoldDB" id="A0A438CDS0"/>
<name>A0A438CDS0_VITVI</name>
<organism evidence="1 2">
    <name type="scientific">Vitis vinifera</name>
    <name type="common">Grape</name>
    <dbReference type="NCBI Taxonomy" id="29760"/>
    <lineage>
        <taxon>Eukaryota</taxon>
        <taxon>Viridiplantae</taxon>
        <taxon>Streptophyta</taxon>
        <taxon>Embryophyta</taxon>
        <taxon>Tracheophyta</taxon>
        <taxon>Spermatophyta</taxon>
        <taxon>Magnoliopsida</taxon>
        <taxon>eudicotyledons</taxon>
        <taxon>Gunneridae</taxon>
        <taxon>Pentapetalae</taxon>
        <taxon>rosids</taxon>
        <taxon>Vitales</taxon>
        <taxon>Vitaceae</taxon>
        <taxon>Viteae</taxon>
        <taxon>Vitis</taxon>
    </lineage>
</organism>
<evidence type="ECO:0000313" key="2">
    <source>
        <dbReference type="Proteomes" id="UP000288805"/>
    </source>
</evidence>
<gene>
    <name evidence="1" type="ORF">CK203_106331</name>
</gene>
<reference evidence="1 2" key="1">
    <citation type="journal article" date="2018" name="PLoS Genet.">
        <title>Population sequencing reveals clonal diversity and ancestral inbreeding in the grapevine cultivar Chardonnay.</title>
        <authorList>
            <person name="Roach M.J."/>
            <person name="Johnson D.L."/>
            <person name="Bohlmann J."/>
            <person name="van Vuuren H.J."/>
            <person name="Jones S.J."/>
            <person name="Pretorius I.S."/>
            <person name="Schmidt S.A."/>
            <person name="Borneman A.R."/>
        </authorList>
    </citation>
    <scope>NUCLEOTIDE SEQUENCE [LARGE SCALE GENOMIC DNA]</scope>
    <source>
        <strain evidence="2">cv. Chardonnay</strain>
        <tissue evidence="1">Leaf</tissue>
    </source>
</reference>
<evidence type="ECO:0000313" key="1">
    <source>
        <dbReference type="EMBL" id="RVW21352.1"/>
    </source>
</evidence>
<accession>A0A438CDS0</accession>
<comment type="caution">
    <text evidence="1">The sequence shown here is derived from an EMBL/GenBank/DDBJ whole genome shotgun (WGS) entry which is preliminary data.</text>
</comment>